<evidence type="ECO:0000313" key="2">
    <source>
        <dbReference type="EMBL" id="GAA4603340.1"/>
    </source>
</evidence>
<accession>A0ABP8TE72</accession>
<dbReference type="Proteomes" id="UP001500212">
    <property type="component" value="Unassembled WGS sequence"/>
</dbReference>
<dbReference type="RefSeq" id="WP_345349195.1">
    <property type="nucleotide sequence ID" value="NZ_BAABHJ010000002.1"/>
</dbReference>
<evidence type="ECO:0000313" key="3">
    <source>
        <dbReference type="Proteomes" id="UP001500212"/>
    </source>
</evidence>
<reference evidence="3" key="1">
    <citation type="journal article" date="2019" name="Int. J. Syst. Evol. Microbiol.">
        <title>The Global Catalogue of Microorganisms (GCM) 10K type strain sequencing project: providing services to taxonomists for standard genome sequencing and annotation.</title>
        <authorList>
            <consortium name="The Broad Institute Genomics Platform"/>
            <consortium name="The Broad Institute Genome Sequencing Center for Infectious Disease"/>
            <person name="Wu L."/>
            <person name="Ma J."/>
        </authorList>
    </citation>
    <scope>NUCLEOTIDE SEQUENCE [LARGE SCALE GENOMIC DNA]</scope>
    <source>
        <strain evidence="3">JCM 17938</strain>
    </source>
</reference>
<dbReference type="EMBL" id="BAABHJ010000002">
    <property type="protein sequence ID" value="GAA4603340.1"/>
    <property type="molecule type" value="Genomic_DNA"/>
</dbReference>
<feature type="signal peptide" evidence="1">
    <location>
        <begin position="1"/>
        <end position="38"/>
    </location>
</feature>
<gene>
    <name evidence="2" type="ORF">GCM10023195_10950</name>
</gene>
<proteinExistence type="predicted"/>
<name>A0ABP8TE72_9ACTN</name>
<organism evidence="2 3">
    <name type="scientific">Actinoallomurus liliacearum</name>
    <dbReference type="NCBI Taxonomy" id="1080073"/>
    <lineage>
        <taxon>Bacteria</taxon>
        <taxon>Bacillati</taxon>
        <taxon>Actinomycetota</taxon>
        <taxon>Actinomycetes</taxon>
        <taxon>Streptosporangiales</taxon>
        <taxon>Thermomonosporaceae</taxon>
        <taxon>Actinoallomurus</taxon>
    </lineage>
</organism>
<comment type="caution">
    <text evidence="2">The sequence shown here is derived from an EMBL/GenBank/DDBJ whole genome shotgun (WGS) entry which is preliminary data.</text>
</comment>
<evidence type="ECO:0000256" key="1">
    <source>
        <dbReference type="SAM" id="SignalP"/>
    </source>
</evidence>
<sequence length="160" mass="17140">MALPKFKHAVLVRLAGVALAGTAGLMAFTGLTATPAHAQGWNVTGPHNAQCKGAGLYCLYYHQDVWYSNNAEWSFNNYTPDLGSWKFDLCSGGGSGSCEGWNTYIRNNAASMSAVGCAGMTVWYSPNYTGNFNWIEGGSWGNLNSYLVNNEASTSKGNLC</sequence>
<evidence type="ECO:0008006" key="4">
    <source>
        <dbReference type="Google" id="ProtNLM"/>
    </source>
</evidence>
<keyword evidence="1" id="KW-0732">Signal</keyword>
<keyword evidence="3" id="KW-1185">Reference proteome</keyword>
<feature type="chain" id="PRO_5047044134" description="Peptidase inhibitor family I36" evidence="1">
    <location>
        <begin position="39"/>
        <end position="160"/>
    </location>
</feature>
<protein>
    <recommendedName>
        <fullName evidence="4">Peptidase inhibitor family I36</fullName>
    </recommendedName>
</protein>